<dbReference type="InterPro" id="IPR025618">
    <property type="entry name" value="YtpI"/>
</dbReference>
<evidence type="ECO:0000256" key="1">
    <source>
        <dbReference type="SAM" id="Phobius"/>
    </source>
</evidence>
<dbReference type="Pfam" id="PF14007">
    <property type="entry name" value="YtpI"/>
    <property type="match status" value="1"/>
</dbReference>
<feature type="transmembrane region" description="Helical" evidence="1">
    <location>
        <begin position="6"/>
        <end position="25"/>
    </location>
</feature>
<keyword evidence="1" id="KW-1133">Transmembrane helix</keyword>
<dbReference type="EMBL" id="FOMT01000002">
    <property type="protein sequence ID" value="SFE22717.1"/>
    <property type="molecule type" value="Genomic_DNA"/>
</dbReference>
<feature type="transmembrane region" description="Helical" evidence="1">
    <location>
        <begin position="69"/>
        <end position="87"/>
    </location>
</feature>
<protein>
    <submittedName>
        <fullName evidence="2">YtpI-like protein</fullName>
    </submittedName>
</protein>
<keyword evidence="1" id="KW-0812">Transmembrane</keyword>
<evidence type="ECO:0000313" key="2">
    <source>
        <dbReference type="EMBL" id="SFE22717.1"/>
    </source>
</evidence>
<gene>
    <name evidence="2" type="ORF">SAMN05216378_2801</name>
</gene>
<feature type="transmembrane region" description="Helical" evidence="1">
    <location>
        <begin position="45"/>
        <end position="63"/>
    </location>
</feature>
<organism evidence="2 3">
    <name type="scientific">Paenibacillus catalpae</name>
    <dbReference type="NCBI Taxonomy" id="1045775"/>
    <lineage>
        <taxon>Bacteria</taxon>
        <taxon>Bacillati</taxon>
        <taxon>Bacillota</taxon>
        <taxon>Bacilli</taxon>
        <taxon>Bacillales</taxon>
        <taxon>Paenibacillaceae</taxon>
        <taxon>Paenibacillus</taxon>
    </lineage>
</organism>
<keyword evidence="3" id="KW-1185">Reference proteome</keyword>
<dbReference type="OrthoDB" id="2990512at2"/>
<evidence type="ECO:0000313" key="3">
    <source>
        <dbReference type="Proteomes" id="UP000198855"/>
    </source>
</evidence>
<accession>A0A1I1YT94</accession>
<dbReference type="Proteomes" id="UP000198855">
    <property type="component" value="Unassembled WGS sequence"/>
</dbReference>
<dbReference type="RefSeq" id="WP_091185839.1">
    <property type="nucleotide sequence ID" value="NZ_FOMT01000002.1"/>
</dbReference>
<keyword evidence="1" id="KW-0472">Membrane</keyword>
<name>A0A1I1YT94_9BACL</name>
<proteinExistence type="predicted"/>
<reference evidence="3" key="1">
    <citation type="submission" date="2016-10" db="EMBL/GenBank/DDBJ databases">
        <authorList>
            <person name="Varghese N."/>
            <person name="Submissions S."/>
        </authorList>
    </citation>
    <scope>NUCLEOTIDE SEQUENCE [LARGE SCALE GENOMIC DNA]</scope>
    <source>
        <strain evidence="3">CGMCC 1.10784</strain>
    </source>
</reference>
<sequence length="98" mass="10990">MNSLLQWVFAPGIMITLALTVFFSFKSRRSSDTRTRGLNASRMNISMGFMLMFIAGVQLFLSGTSTARIVIGAIFLVIGFFNLFAGLRNHSIFRTMQQ</sequence>
<dbReference type="STRING" id="1045775.SAMN05216378_2801"/>
<dbReference type="AlphaFoldDB" id="A0A1I1YT94"/>